<dbReference type="Gene3D" id="1.10.260.40">
    <property type="entry name" value="lambda repressor-like DNA-binding domains"/>
    <property type="match status" value="1"/>
</dbReference>
<name>A0ABN6ML39_9ACTN</name>
<dbReference type="Proteomes" id="UP001320544">
    <property type="component" value="Chromosome"/>
</dbReference>
<dbReference type="InterPro" id="IPR050807">
    <property type="entry name" value="TransReg_Diox_bact_type"/>
</dbReference>
<dbReference type="PANTHER" id="PTHR46797:SF1">
    <property type="entry name" value="METHYLPHOSPHONATE SYNTHASE"/>
    <property type="match status" value="1"/>
</dbReference>
<dbReference type="InterPro" id="IPR001387">
    <property type="entry name" value="Cro/C1-type_HTH"/>
</dbReference>
<organism evidence="3 4">
    <name type="scientific">Raoultibacter timonensis</name>
    <dbReference type="NCBI Taxonomy" id="1907662"/>
    <lineage>
        <taxon>Bacteria</taxon>
        <taxon>Bacillati</taxon>
        <taxon>Actinomycetota</taxon>
        <taxon>Coriobacteriia</taxon>
        <taxon>Eggerthellales</taxon>
        <taxon>Eggerthellaceae</taxon>
        <taxon>Raoultibacter</taxon>
    </lineage>
</organism>
<evidence type="ECO:0000259" key="2">
    <source>
        <dbReference type="PROSITE" id="PS50943"/>
    </source>
</evidence>
<dbReference type="PROSITE" id="PS50943">
    <property type="entry name" value="HTH_CROC1"/>
    <property type="match status" value="1"/>
</dbReference>
<gene>
    <name evidence="3" type="ORF">CE91St30_27290</name>
</gene>
<dbReference type="SUPFAM" id="SSF47413">
    <property type="entry name" value="lambda repressor-like DNA-binding domains"/>
    <property type="match status" value="1"/>
</dbReference>
<keyword evidence="1" id="KW-0238">DNA-binding</keyword>
<keyword evidence="4" id="KW-1185">Reference proteome</keyword>
<protein>
    <recommendedName>
        <fullName evidence="2">HTH cro/C1-type domain-containing protein</fullName>
    </recommendedName>
</protein>
<dbReference type="InterPro" id="IPR010982">
    <property type="entry name" value="Lambda_DNA-bd_dom_sf"/>
</dbReference>
<dbReference type="RefSeq" id="WP_102379868.1">
    <property type="nucleotide sequence ID" value="NZ_AP025564.1"/>
</dbReference>
<evidence type="ECO:0000313" key="3">
    <source>
        <dbReference type="EMBL" id="BDE97396.1"/>
    </source>
</evidence>
<evidence type="ECO:0000313" key="4">
    <source>
        <dbReference type="Proteomes" id="UP001320544"/>
    </source>
</evidence>
<dbReference type="PANTHER" id="PTHR46797">
    <property type="entry name" value="HTH-TYPE TRANSCRIPTIONAL REGULATOR"/>
    <property type="match status" value="1"/>
</dbReference>
<dbReference type="Pfam" id="PF01381">
    <property type="entry name" value="HTH_3"/>
    <property type="match status" value="1"/>
</dbReference>
<accession>A0ABN6ML39</accession>
<feature type="domain" description="HTH cro/C1-type" evidence="2">
    <location>
        <begin position="14"/>
        <end position="68"/>
    </location>
</feature>
<evidence type="ECO:0000256" key="1">
    <source>
        <dbReference type="ARBA" id="ARBA00023125"/>
    </source>
</evidence>
<dbReference type="EMBL" id="AP025564">
    <property type="protein sequence ID" value="BDE97396.1"/>
    <property type="molecule type" value="Genomic_DNA"/>
</dbReference>
<proteinExistence type="predicted"/>
<reference evidence="3 4" key="1">
    <citation type="submission" date="2022-01" db="EMBL/GenBank/DDBJ databases">
        <title>Novel bile acid biosynthetic pathways are enriched in the microbiome of centenarians.</title>
        <authorList>
            <person name="Sato Y."/>
            <person name="Atarashi K."/>
            <person name="Plichta R.D."/>
            <person name="Arai Y."/>
            <person name="Sasajima S."/>
            <person name="Kearney M.S."/>
            <person name="Suda W."/>
            <person name="Takeshita K."/>
            <person name="Sasaki T."/>
            <person name="Okamoto S."/>
            <person name="Skelly N.A."/>
            <person name="Okamura Y."/>
            <person name="Vlamakis H."/>
            <person name="Li Y."/>
            <person name="Tanoue T."/>
            <person name="Takei H."/>
            <person name="Nittono H."/>
            <person name="Narushima S."/>
            <person name="Irie J."/>
            <person name="Itoh H."/>
            <person name="Moriya K."/>
            <person name="Sugiura Y."/>
            <person name="Suematsu M."/>
            <person name="Moritoki N."/>
            <person name="Shibata S."/>
            <person name="Littman R.D."/>
            <person name="Fischbach A.M."/>
            <person name="Uwamino Y."/>
            <person name="Inoue T."/>
            <person name="Honda A."/>
            <person name="Hattori M."/>
            <person name="Murai T."/>
            <person name="Xavier J.R."/>
            <person name="Hirose N."/>
            <person name="Honda K."/>
        </authorList>
    </citation>
    <scope>NUCLEOTIDE SEQUENCE [LARGE SCALE GENOMIC DNA]</scope>
    <source>
        <strain evidence="3 4">CE91-St30</strain>
    </source>
</reference>
<dbReference type="SMART" id="SM00530">
    <property type="entry name" value="HTH_XRE"/>
    <property type="match status" value="1"/>
</dbReference>
<sequence>MEFKAEIEAIGKNIANERKRQNLTQHRLADMANMNEGYLCEVEKGIANPTIGKLLSLAEALGVPVSSLLSGI</sequence>
<dbReference type="CDD" id="cd00093">
    <property type="entry name" value="HTH_XRE"/>
    <property type="match status" value="1"/>
</dbReference>